<sequence length="711" mass="79598">MTARQDSDNLAWDRSDELWEEAMKQVRLSSTCRKIESFAERMFGKPVTLVTPIIIGGFNVLYPIRIEGSSADVLVRLPCPNQAVFPEEKTLAEAATAAYISQHTHLPVPKVSHSGIDSDIGPFMVIQDLGSRRGMGQALETPREDPNDTPVLKPDISESKLKSLYVEMARCVSQLAQPAFPRIGALVETSLGSYHVMGRPITLNMSNMFQLSNIPKSVFPLEGTTYQTADEWYKVLAEMQIATLLFQHNDMILLEDDCRTKYVARQLFRKLAKQGRLSNFGFTEDDWSASSKDSRATLAAPDGSGSFRIWSDDFRPANVIVDENDQVLGAIDWEFAYVGPTQFVLDSPWWLLLDVPEMWDNGIEEWTSLYERRLKTWLSAMEEAEKDMSPGILQLSAYMRESWETGRFWLNYAARKSWAFDTIYWKYLDERFFGKRGENIPTEELWKTKVHLLGAEERAAMEPLVQTKIEESKNRVLVEWDDPPRSFTHVSLPQIERAPIGTPHCRSFVIHPSASINSTASFSSDVSISIFNSSNHQLNIVPKDINMKLSATFAVVLLSSSFCAASENLPPRDSAVNCSIGIARWSGSNLWDVTVYNVPQPLRQDDNVIATLKNQNMGKGDSITVSDGVPHAITISNVDNAPVFDYDTQDLRAPIADPDTGKTKVQLKFDIPDSKYSWTTDDCGAGSVVYSAGIESWSCDFPCAAAGTKEL</sequence>
<feature type="domain" description="Aminoglycoside phosphotransferase" evidence="1">
    <location>
        <begin position="260"/>
        <end position="381"/>
    </location>
</feature>
<proteinExistence type="predicted"/>
<dbReference type="PANTHER" id="PTHR21310:SF37">
    <property type="entry name" value="AMINOGLYCOSIDE PHOSPHOTRANSFERASE DOMAIN-CONTAINING PROTEIN"/>
    <property type="match status" value="1"/>
</dbReference>
<dbReference type="SUPFAM" id="SSF56112">
    <property type="entry name" value="Protein kinase-like (PK-like)"/>
    <property type="match status" value="1"/>
</dbReference>
<dbReference type="AlphaFoldDB" id="A0A7D8UZC4"/>
<dbReference type="InterPro" id="IPR011009">
    <property type="entry name" value="Kinase-like_dom_sf"/>
</dbReference>
<reference evidence="2 3" key="1">
    <citation type="submission" date="2018-05" db="EMBL/GenBank/DDBJ databases">
        <title>Whole genome sequencing for identification of molecular markers to develop diagnostic detection tools for the regulated plant pathogen Lachnellula willkommii.</title>
        <authorList>
            <person name="Giroux E."/>
            <person name="Bilodeau G."/>
        </authorList>
    </citation>
    <scope>NUCLEOTIDE SEQUENCE [LARGE SCALE GENOMIC DNA]</scope>
    <source>
        <strain evidence="2 3">CBS 625.97</strain>
    </source>
</reference>
<dbReference type="Proteomes" id="UP000481288">
    <property type="component" value="Unassembled WGS sequence"/>
</dbReference>
<organism evidence="2 3">
    <name type="scientific">Lachnellula cervina</name>
    <dbReference type="NCBI Taxonomy" id="1316786"/>
    <lineage>
        <taxon>Eukaryota</taxon>
        <taxon>Fungi</taxon>
        <taxon>Dikarya</taxon>
        <taxon>Ascomycota</taxon>
        <taxon>Pezizomycotina</taxon>
        <taxon>Leotiomycetes</taxon>
        <taxon>Helotiales</taxon>
        <taxon>Lachnaceae</taxon>
        <taxon>Lachnellula</taxon>
    </lineage>
</organism>
<protein>
    <recommendedName>
        <fullName evidence="1">Aminoglycoside phosphotransferase domain-containing protein</fullName>
    </recommendedName>
</protein>
<dbReference type="PANTHER" id="PTHR21310">
    <property type="entry name" value="AMINOGLYCOSIDE PHOSPHOTRANSFERASE-RELATED-RELATED"/>
    <property type="match status" value="1"/>
</dbReference>
<keyword evidence="3" id="KW-1185">Reference proteome</keyword>
<evidence type="ECO:0000313" key="2">
    <source>
        <dbReference type="EMBL" id="TVY54742.1"/>
    </source>
</evidence>
<name>A0A7D8UZC4_9HELO</name>
<dbReference type="Pfam" id="PF01636">
    <property type="entry name" value="APH"/>
    <property type="match status" value="1"/>
</dbReference>
<evidence type="ECO:0000313" key="3">
    <source>
        <dbReference type="Proteomes" id="UP000481288"/>
    </source>
</evidence>
<gene>
    <name evidence="2" type="ORF">LCER1_G006133</name>
</gene>
<comment type="caution">
    <text evidence="2">The sequence shown here is derived from an EMBL/GenBank/DDBJ whole genome shotgun (WGS) entry which is preliminary data.</text>
</comment>
<dbReference type="InterPro" id="IPR051678">
    <property type="entry name" value="AGP_Transferase"/>
</dbReference>
<dbReference type="InterPro" id="IPR002575">
    <property type="entry name" value="Aminoglycoside_PTrfase"/>
</dbReference>
<accession>A0A7D8UZC4</accession>
<evidence type="ECO:0000259" key="1">
    <source>
        <dbReference type="Pfam" id="PF01636"/>
    </source>
</evidence>
<dbReference type="EMBL" id="QGMG01000309">
    <property type="protein sequence ID" value="TVY54742.1"/>
    <property type="molecule type" value="Genomic_DNA"/>
</dbReference>
<dbReference type="OrthoDB" id="5412996at2759"/>